<gene>
    <name evidence="1" type="ORF">EVA_21064</name>
</gene>
<sequence length="40" mass="4526">MAGFFVLLVSFCPSRFFRGGLFCAHIPLPGWLDFSLLILH</sequence>
<accession>J9F8Q7</accession>
<dbReference type="AlphaFoldDB" id="J9F8Q7"/>
<reference evidence="1" key="1">
    <citation type="journal article" date="2012" name="PLoS ONE">
        <title>Gene sets for utilization of primary and secondary nutrition supplies in the distal gut of endangered iberian lynx.</title>
        <authorList>
            <person name="Alcaide M."/>
            <person name="Messina E."/>
            <person name="Richter M."/>
            <person name="Bargiela R."/>
            <person name="Peplies J."/>
            <person name="Huws S.A."/>
            <person name="Newbold C.J."/>
            <person name="Golyshin P.N."/>
            <person name="Simon M.A."/>
            <person name="Lopez G."/>
            <person name="Yakimov M.M."/>
            <person name="Ferrer M."/>
        </authorList>
    </citation>
    <scope>NUCLEOTIDE SEQUENCE</scope>
</reference>
<organism evidence="1">
    <name type="scientific">gut metagenome</name>
    <dbReference type="NCBI Taxonomy" id="749906"/>
    <lineage>
        <taxon>unclassified sequences</taxon>
        <taxon>metagenomes</taxon>
        <taxon>organismal metagenomes</taxon>
    </lineage>
</organism>
<dbReference type="EMBL" id="AMCI01008579">
    <property type="protein sequence ID" value="EJW90828.1"/>
    <property type="molecule type" value="Genomic_DNA"/>
</dbReference>
<protein>
    <submittedName>
        <fullName evidence="1">Uncharacterized protein</fullName>
    </submittedName>
</protein>
<proteinExistence type="predicted"/>
<evidence type="ECO:0000313" key="1">
    <source>
        <dbReference type="EMBL" id="EJW90828.1"/>
    </source>
</evidence>
<comment type="caution">
    <text evidence="1">The sequence shown here is derived from an EMBL/GenBank/DDBJ whole genome shotgun (WGS) entry which is preliminary data.</text>
</comment>
<name>J9F8Q7_9ZZZZ</name>